<organism evidence="2 3">
    <name type="scientific">Methanospirillum hungatei</name>
    <dbReference type="NCBI Taxonomy" id="2203"/>
    <lineage>
        <taxon>Archaea</taxon>
        <taxon>Methanobacteriati</taxon>
        <taxon>Methanobacteriota</taxon>
        <taxon>Stenosarchaea group</taxon>
        <taxon>Methanomicrobia</taxon>
        <taxon>Methanomicrobiales</taxon>
        <taxon>Methanospirillaceae</taxon>
        <taxon>Methanospirillum</taxon>
    </lineage>
</organism>
<gene>
    <name evidence="2" type="ORF">KSK55_15540</name>
</gene>
<dbReference type="GO" id="GO:0140359">
    <property type="term" value="F:ABC-type transporter activity"/>
    <property type="evidence" value="ECO:0007669"/>
    <property type="project" value="InterPro"/>
</dbReference>
<feature type="transmembrane region" description="Helical" evidence="1">
    <location>
        <begin position="296"/>
        <end position="320"/>
    </location>
</feature>
<dbReference type="Pfam" id="PF12679">
    <property type="entry name" value="ABC2_membrane_2"/>
    <property type="match status" value="1"/>
</dbReference>
<feature type="transmembrane region" description="Helical" evidence="1">
    <location>
        <begin position="226"/>
        <end position="250"/>
    </location>
</feature>
<dbReference type="AlphaFoldDB" id="A0A8F5VRR0"/>
<evidence type="ECO:0000313" key="3">
    <source>
        <dbReference type="Proteomes" id="UP000694228"/>
    </source>
</evidence>
<proteinExistence type="predicted"/>
<dbReference type="EMBL" id="CP077107">
    <property type="protein sequence ID" value="QXO96483.1"/>
    <property type="molecule type" value="Genomic_DNA"/>
</dbReference>
<protein>
    <submittedName>
        <fullName evidence="2">ABC transporter permease</fullName>
    </submittedName>
</protein>
<dbReference type="Proteomes" id="UP000694228">
    <property type="component" value="Chromosome"/>
</dbReference>
<dbReference type="OrthoDB" id="51659at2157"/>
<keyword evidence="1" id="KW-0472">Membrane</keyword>
<evidence type="ECO:0000313" key="2">
    <source>
        <dbReference type="EMBL" id="QXO96483.1"/>
    </source>
</evidence>
<sequence>MVKQRLVTTIAKKEIRSITSEKTIILAILLQLFIAMFSSFLMVGLSAMYDPSVYGRVTGVQYGVGFIGNDTILFDLFSREPSFIPYQMDAATALGALKERKLAAVLWTSESPPEAEDPVTVTLYTISNDIQSTVIEVKIKDILLEYEEILRDIRKDRLDFEPIQVSVSRPVAQNSFYEFIYGLLIPMLLFMPAIISAGLVIDLITEEYQQQTLDTLRTSSATLEDIVCGKILACIAIIPVQVILWLILLSINGIRIAALVEILLHVVFASAALILIAATIAVFYRDRTKAQFIFSTAVIIVLLLILAFPSNPINLIVLLAVGVAPLYHWAVMAASIAGCLILIVLVRNMIRRVEYS</sequence>
<feature type="transmembrane region" description="Helical" evidence="1">
    <location>
        <begin position="326"/>
        <end position="346"/>
    </location>
</feature>
<accession>A0A8F5VRR0</accession>
<dbReference type="GO" id="GO:0005886">
    <property type="term" value="C:plasma membrane"/>
    <property type="evidence" value="ECO:0007669"/>
    <property type="project" value="UniProtKB-SubCell"/>
</dbReference>
<feature type="transmembrane region" description="Helical" evidence="1">
    <location>
        <begin position="262"/>
        <end position="284"/>
    </location>
</feature>
<reference evidence="2 3" key="1">
    <citation type="submission" date="2021-06" db="EMBL/GenBank/DDBJ databases">
        <title>Complete genome sequence of the secondary alcohol utilizing methanogen Methanospirillum hungatei strain GP1.</title>
        <authorList>
            <person name="Day L.A."/>
            <person name="Costa K.C."/>
        </authorList>
    </citation>
    <scope>NUCLEOTIDE SEQUENCE [LARGE SCALE GENOMIC DNA]</scope>
    <source>
        <strain evidence="2 3">GP1</strain>
    </source>
</reference>
<evidence type="ECO:0000256" key="1">
    <source>
        <dbReference type="SAM" id="Phobius"/>
    </source>
</evidence>
<feature type="transmembrane region" description="Helical" evidence="1">
    <location>
        <begin position="179"/>
        <end position="205"/>
    </location>
</feature>
<feature type="transmembrane region" description="Helical" evidence="1">
    <location>
        <begin position="23"/>
        <end position="49"/>
    </location>
</feature>
<name>A0A8F5VRR0_METHU</name>
<keyword evidence="1" id="KW-0812">Transmembrane</keyword>
<keyword evidence="1" id="KW-1133">Transmembrane helix</keyword>